<keyword evidence="2 9" id="KW-0813">Transport</keyword>
<evidence type="ECO:0000256" key="8">
    <source>
        <dbReference type="ARBA" id="ARBA00023201"/>
    </source>
</evidence>
<feature type="transmembrane region" description="Helical" evidence="11">
    <location>
        <begin position="322"/>
        <end position="346"/>
    </location>
</feature>
<name>A0A0M3K681_ANISI</name>
<evidence type="ECO:0000256" key="11">
    <source>
        <dbReference type="SAM" id="Phobius"/>
    </source>
</evidence>
<dbReference type="PANTHER" id="PTHR10110">
    <property type="entry name" value="SODIUM/HYDROGEN EXCHANGER"/>
    <property type="match status" value="1"/>
</dbReference>
<evidence type="ECO:0000256" key="4">
    <source>
        <dbReference type="ARBA" id="ARBA00022989"/>
    </source>
</evidence>
<evidence type="ECO:0000313" key="13">
    <source>
        <dbReference type="EMBL" id="VDK56264.1"/>
    </source>
</evidence>
<protein>
    <recommendedName>
        <fullName evidence="9">Sodium/hydrogen exchanger</fullName>
    </recommendedName>
</protein>
<evidence type="ECO:0000256" key="3">
    <source>
        <dbReference type="ARBA" id="ARBA00022692"/>
    </source>
</evidence>
<dbReference type="InterPro" id="IPR006153">
    <property type="entry name" value="Cation/H_exchanger_TM"/>
</dbReference>
<reference evidence="15" key="1">
    <citation type="submission" date="2017-02" db="UniProtKB">
        <authorList>
            <consortium name="WormBaseParasite"/>
        </authorList>
    </citation>
    <scope>IDENTIFICATION</scope>
</reference>
<evidence type="ECO:0000256" key="1">
    <source>
        <dbReference type="ARBA" id="ARBA00004141"/>
    </source>
</evidence>
<accession>A0A0M3K681</accession>
<sequence length="631" mass="70068">MPACEVDLVGGQCLTGVRRFIDEVKVSKMPFQVISYNWEEVQTPLTISVWLLMASIAKIFFHLSKKISDVFPDSSLLIIVGLILGVGLKLYHVNDSVFSLSSNVFFLYLLPPIIFDAGYFMPNRALFENFGSVLSFAVFGTVWNTFAIGASLYALGEFGIFSVQFSIFEIFLFSALISAVDPVAVIAVFEEIHVNEVLFITVFGEALFNDGITVVLYQMFKKFTLIGPDKLIPIDYVAGGVSFFVIGLGGAAIGLVYAVIVSFITKIVACGMAMKQYVKGNISNTAIASVKYFTKMLAQACETVIFMFLGLSTISSHHHWDLAFIALTIVFCMIYRSIGVVVQCAILNRFRKKHFSPVDQFVMAYGGLRGAIAFGLVVSMPEQIQAKSMFITACIAVIYFTVFLQYFDYTMAGVEDIAGQKGHNSIRDTFERLNATILRPLLMRNEKRRRFDASKIVRAYTKITLKEAMEVASNGKRSREEIEPRRVHLATGQLDASGIDNASYQSDGGATTSLGQREVALRDELAKYMSSRENTEALYTMFSELLERKLREAQATSTDDNSSDDIEDDYMREIIGPNLTVPTPGAPEEGRQAARKASRSLASVYSVDMEMGRRRPVSRSRSVGQVNRTNV</sequence>
<feature type="transmembrane region" description="Helical" evidence="11">
    <location>
        <begin position="240"/>
        <end position="265"/>
    </location>
</feature>
<evidence type="ECO:0000256" key="9">
    <source>
        <dbReference type="RuleBase" id="RU003722"/>
    </source>
</evidence>
<evidence type="ECO:0000313" key="14">
    <source>
        <dbReference type="Proteomes" id="UP000267096"/>
    </source>
</evidence>
<dbReference type="GO" id="GO:0005886">
    <property type="term" value="C:plasma membrane"/>
    <property type="evidence" value="ECO:0007669"/>
    <property type="project" value="TreeGrafter"/>
</dbReference>
<reference evidence="13 14" key="2">
    <citation type="submission" date="2018-11" db="EMBL/GenBank/DDBJ databases">
        <authorList>
            <consortium name="Pathogen Informatics"/>
        </authorList>
    </citation>
    <scope>NUCLEOTIDE SEQUENCE [LARGE SCALE GENOMIC DNA]</scope>
</reference>
<keyword evidence="8 9" id="KW-0739">Sodium transport</keyword>
<feature type="transmembrane region" description="Helical" evidence="11">
    <location>
        <begin position="45"/>
        <end position="63"/>
    </location>
</feature>
<evidence type="ECO:0000256" key="10">
    <source>
        <dbReference type="SAM" id="MobiDB-lite"/>
    </source>
</evidence>
<feature type="transmembrane region" description="Helical" evidence="11">
    <location>
        <begin position="104"/>
        <end position="121"/>
    </location>
</feature>
<dbReference type="PANTHER" id="PTHR10110:SF98">
    <property type="entry name" value="SODIUM_HYDROGEN EXCHANGER"/>
    <property type="match status" value="1"/>
</dbReference>
<evidence type="ECO:0000256" key="7">
    <source>
        <dbReference type="ARBA" id="ARBA00023136"/>
    </source>
</evidence>
<keyword evidence="14" id="KW-1185">Reference proteome</keyword>
<feature type="domain" description="Cation/H+ exchanger transmembrane" evidence="12">
    <location>
        <begin position="52"/>
        <end position="267"/>
    </location>
</feature>
<dbReference type="GO" id="GO:0051453">
    <property type="term" value="P:regulation of intracellular pH"/>
    <property type="evidence" value="ECO:0007669"/>
    <property type="project" value="TreeGrafter"/>
</dbReference>
<dbReference type="InterPro" id="IPR004709">
    <property type="entry name" value="NaH_exchanger"/>
</dbReference>
<feature type="transmembrane region" description="Helical" evidence="11">
    <location>
        <begin position="167"/>
        <end position="190"/>
    </location>
</feature>
<keyword evidence="6 9" id="KW-0406">Ion transport</keyword>
<gene>
    <name evidence="13" type="ORF">ASIM_LOCUS15879</name>
</gene>
<comment type="subcellular location">
    <subcellularLocation>
        <location evidence="1">Membrane</location>
        <topology evidence="1">Multi-pass membrane protein</topology>
    </subcellularLocation>
</comment>
<feature type="domain" description="Cation/H+ exchanger transmembrane" evidence="12">
    <location>
        <begin position="268"/>
        <end position="405"/>
    </location>
</feature>
<dbReference type="AlphaFoldDB" id="A0A0M3K681"/>
<dbReference type="OrthoDB" id="196264at2759"/>
<evidence type="ECO:0000256" key="6">
    <source>
        <dbReference type="ARBA" id="ARBA00023065"/>
    </source>
</evidence>
<feature type="transmembrane region" description="Helical" evidence="11">
    <location>
        <begin position="197"/>
        <end position="220"/>
    </location>
</feature>
<dbReference type="NCBIfam" id="TIGR00840">
    <property type="entry name" value="b_cpa1"/>
    <property type="match status" value="1"/>
</dbReference>
<keyword evidence="3 9" id="KW-0812">Transmembrane</keyword>
<feature type="transmembrane region" description="Helical" evidence="11">
    <location>
        <begin position="358"/>
        <end position="377"/>
    </location>
</feature>
<dbReference type="InterPro" id="IPR018422">
    <property type="entry name" value="Cation/H_exchanger_CPA1"/>
</dbReference>
<dbReference type="WBParaSite" id="ASIM_0001647201-mRNA-1">
    <property type="protein sequence ID" value="ASIM_0001647201-mRNA-1"/>
    <property type="gene ID" value="ASIM_0001647201"/>
</dbReference>
<feature type="transmembrane region" description="Helical" evidence="11">
    <location>
        <begin position="75"/>
        <end position="92"/>
    </location>
</feature>
<evidence type="ECO:0000256" key="5">
    <source>
        <dbReference type="ARBA" id="ARBA00023053"/>
    </source>
</evidence>
<proteinExistence type="inferred from homology"/>
<evidence type="ECO:0000313" key="15">
    <source>
        <dbReference type="WBParaSite" id="ASIM_0001647201-mRNA-1"/>
    </source>
</evidence>
<feature type="transmembrane region" description="Helical" evidence="11">
    <location>
        <begin position="133"/>
        <end position="155"/>
    </location>
</feature>
<dbReference type="GO" id="GO:0098719">
    <property type="term" value="P:sodium ion import across plasma membrane"/>
    <property type="evidence" value="ECO:0007669"/>
    <property type="project" value="TreeGrafter"/>
</dbReference>
<dbReference type="Proteomes" id="UP000267096">
    <property type="component" value="Unassembled WGS sequence"/>
</dbReference>
<keyword evidence="9" id="KW-0050">Antiport</keyword>
<dbReference type="GO" id="GO:0015386">
    <property type="term" value="F:potassium:proton antiporter activity"/>
    <property type="evidence" value="ECO:0007669"/>
    <property type="project" value="TreeGrafter"/>
</dbReference>
<organism evidence="15">
    <name type="scientific">Anisakis simplex</name>
    <name type="common">Herring worm</name>
    <dbReference type="NCBI Taxonomy" id="6269"/>
    <lineage>
        <taxon>Eukaryota</taxon>
        <taxon>Metazoa</taxon>
        <taxon>Ecdysozoa</taxon>
        <taxon>Nematoda</taxon>
        <taxon>Chromadorea</taxon>
        <taxon>Rhabditida</taxon>
        <taxon>Spirurina</taxon>
        <taxon>Ascaridomorpha</taxon>
        <taxon>Ascaridoidea</taxon>
        <taxon>Anisakidae</taxon>
        <taxon>Anisakis</taxon>
        <taxon>Anisakis simplex complex</taxon>
    </lineage>
</organism>
<feature type="transmembrane region" description="Helical" evidence="11">
    <location>
        <begin position="389"/>
        <end position="407"/>
    </location>
</feature>
<dbReference type="GO" id="GO:0015385">
    <property type="term" value="F:sodium:proton antiporter activity"/>
    <property type="evidence" value="ECO:0007669"/>
    <property type="project" value="InterPro"/>
</dbReference>
<keyword evidence="5" id="KW-0915">Sodium</keyword>
<evidence type="ECO:0000259" key="12">
    <source>
        <dbReference type="Pfam" id="PF00999"/>
    </source>
</evidence>
<dbReference type="EMBL" id="UYRR01032629">
    <property type="protein sequence ID" value="VDK56264.1"/>
    <property type="molecule type" value="Genomic_DNA"/>
</dbReference>
<comment type="similarity">
    <text evidence="9">Belongs to the monovalent cation:proton antiporter 1 (CPA1) transporter (TC 2.A.36) family.</text>
</comment>
<feature type="region of interest" description="Disordered" evidence="10">
    <location>
        <begin position="576"/>
        <end position="631"/>
    </location>
</feature>
<dbReference type="Gene3D" id="6.10.140.1330">
    <property type="match status" value="1"/>
</dbReference>
<dbReference type="PRINTS" id="PR01084">
    <property type="entry name" value="NAHEXCHNGR"/>
</dbReference>
<keyword evidence="4 11" id="KW-1133">Transmembrane helix</keyword>
<keyword evidence="7 11" id="KW-0472">Membrane</keyword>
<dbReference type="Pfam" id="PF00999">
    <property type="entry name" value="Na_H_Exchanger"/>
    <property type="match status" value="2"/>
</dbReference>
<feature type="transmembrane region" description="Helical" evidence="11">
    <location>
        <begin position="296"/>
        <end position="316"/>
    </location>
</feature>
<evidence type="ECO:0000256" key="2">
    <source>
        <dbReference type="ARBA" id="ARBA00022448"/>
    </source>
</evidence>